<dbReference type="GO" id="GO:0005576">
    <property type="term" value="C:extracellular region"/>
    <property type="evidence" value="ECO:0007669"/>
    <property type="project" value="UniProtKB-SubCell"/>
</dbReference>
<protein>
    <recommendedName>
        <fullName evidence="4">Single domain-containing protein</fullName>
    </recommendedName>
</protein>
<keyword evidence="2" id="KW-0964">Secreted</keyword>
<feature type="signal peptide" evidence="3">
    <location>
        <begin position="1"/>
        <end position="20"/>
    </location>
</feature>
<evidence type="ECO:0000313" key="6">
    <source>
        <dbReference type="Proteomes" id="UP001054837"/>
    </source>
</evidence>
<feature type="domain" description="Single" evidence="4">
    <location>
        <begin position="35"/>
        <end position="104"/>
    </location>
</feature>
<keyword evidence="6" id="KW-1185">Reference proteome</keyword>
<name>A0AAV4UWR8_9ARAC</name>
<keyword evidence="3" id="KW-0732">Signal</keyword>
<evidence type="ECO:0000256" key="2">
    <source>
        <dbReference type="ARBA" id="ARBA00022525"/>
    </source>
</evidence>
<evidence type="ECO:0000259" key="4">
    <source>
        <dbReference type="Pfam" id="PF15430"/>
    </source>
</evidence>
<evidence type="ECO:0000256" key="1">
    <source>
        <dbReference type="ARBA" id="ARBA00004613"/>
    </source>
</evidence>
<evidence type="ECO:0000313" key="5">
    <source>
        <dbReference type="EMBL" id="GIY62247.1"/>
    </source>
</evidence>
<dbReference type="EMBL" id="BPLQ01012069">
    <property type="protein sequence ID" value="GIY62247.1"/>
    <property type="molecule type" value="Genomic_DNA"/>
</dbReference>
<comment type="subcellular location">
    <subcellularLocation>
        <location evidence="1">Secreted</location>
    </subcellularLocation>
</comment>
<dbReference type="Proteomes" id="UP001054837">
    <property type="component" value="Unassembled WGS sequence"/>
</dbReference>
<reference evidence="5 6" key="1">
    <citation type="submission" date="2021-06" db="EMBL/GenBank/DDBJ databases">
        <title>Caerostris darwini draft genome.</title>
        <authorList>
            <person name="Kono N."/>
            <person name="Arakawa K."/>
        </authorList>
    </citation>
    <scope>NUCLEOTIDE SEQUENCE [LARGE SCALE GENOMIC DNA]</scope>
</reference>
<comment type="caution">
    <text evidence="5">The sequence shown here is derived from an EMBL/GenBank/DDBJ whole genome shotgun (WGS) entry which is preliminary data.</text>
</comment>
<evidence type="ECO:0000256" key="3">
    <source>
        <dbReference type="SAM" id="SignalP"/>
    </source>
</evidence>
<dbReference type="AlphaFoldDB" id="A0AAV4UWR8"/>
<dbReference type="InterPro" id="IPR029277">
    <property type="entry name" value="SVWC_dom"/>
</dbReference>
<gene>
    <name evidence="5" type="ORF">CDAR_481551</name>
</gene>
<organism evidence="5 6">
    <name type="scientific">Caerostris darwini</name>
    <dbReference type="NCBI Taxonomy" id="1538125"/>
    <lineage>
        <taxon>Eukaryota</taxon>
        <taxon>Metazoa</taxon>
        <taxon>Ecdysozoa</taxon>
        <taxon>Arthropoda</taxon>
        <taxon>Chelicerata</taxon>
        <taxon>Arachnida</taxon>
        <taxon>Araneae</taxon>
        <taxon>Araneomorphae</taxon>
        <taxon>Entelegynae</taxon>
        <taxon>Araneoidea</taxon>
        <taxon>Araneidae</taxon>
        <taxon>Caerostris</taxon>
    </lineage>
</organism>
<accession>A0AAV4UWR8</accession>
<dbReference type="Pfam" id="PF15430">
    <property type="entry name" value="SVWC"/>
    <property type="match status" value="1"/>
</dbReference>
<feature type="chain" id="PRO_5043641018" description="Single domain-containing protein" evidence="3">
    <location>
        <begin position="21"/>
        <end position="105"/>
    </location>
</feature>
<sequence>MFSFSFTGLLIVLIAHIVASANTYKEYVNSSIGYCEDKSRYGRITLGSSGYDNKACEKIVCGRGVLVAYRCEPLSMSKQVQLQKGCQFKKGKGHYPNCCESFICE</sequence>
<proteinExistence type="predicted"/>